<reference evidence="3 4" key="1">
    <citation type="journal article" date="2016" name="Genome Biol. Evol.">
        <title>Divergent and convergent evolution of fungal pathogenicity.</title>
        <authorList>
            <person name="Shang Y."/>
            <person name="Xiao G."/>
            <person name="Zheng P."/>
            <person name="Cen K."/>
            <person name="Zhan S."/>
            <person name="Wang C."/>
        </authorList>
    </citation>
    <scope>NUCLEOTIDE SEQUENCE [LARGE SCALE GENOMIC DNA]</scope>
    <source>
        <strain evidence="3 4">ARSEF 7405</strain>
    </source>
</reference>
<feature type="region of interest" description="Disordered" evidence="1">
    <location>
        <begin position="223"/>
        <end position="304"/>
    </location>
</feature>
<feature type="region of interest" description="Disordered" evidence="1">
    <location>
        <begin position="630"/>
        <end position="662"/>
    </location>
</feature>
<feature type="compositionally biased region" description="Polar residues" evidence="1">
    <location>
        <begin position="941"/>
        <end position="961"/>
    </location>
</feature>
<gene>
    <name evidence="3" type="ORF">AAP_05644</name>
</gene>
<organism evidence="3 4">
    <name type="scientific">Ascosphaera apis ARSEF 7405</name>
    <dbReference type="NCBI Taxonomy" id="392613"/>
    <lineage>
        <taxon>Eukaryota</taxon>
        <taxon>Fungi</taxon>
        <taxon>Dikarya</taxon>
        <taxon>Ascomycota</taxon>
        <taxon>Pezizomycotina</taxon>
        <taxon>Eurotiomycetes</taxon>
        <taxon>Eurotiomycetidae</taxon>
        <taxon>Onygenales</taxon>
        <taxon>Ascosphaeraceae</taxon>
        <taxon>Ascosphaera</taxon>
    </lineage>
</organism>
<evidence type="ECO:0000259" key="2">
    <source>
        <dbReference type="Pfam" id="PF08639"/>
    </source>
</evidence>
<feature type="compositionally biased region" description="Polar residues" evidence="1">
    <location>
        <begin position="234"/>
        <end position="248"/>
    </location>
</feature>
<feature type="domain" description="DNA replication regulator Sld3 C-terminal" evidence="2">
    <location>
        <begin position="355"/>
        <end position="869"/>
    </location>
</feature>
<protein>
    <submittedName>
        <fullName evidence="3">DNA replication regulator Sld3</fullName>
    </submittedName>
</protein>
<sequence>MDLALQPLVHHAEDNISPPPLQIQSQLQHPPAKRRKTRHDIHPQTQTELGGPFTIRPRADTKETGSVTLSPIALLPRARIPLSWLDPSSSTAGRRIGSGRLFSADIPVLEKLGHTMRDEPMTLAARFVSSSRGAIARSFSMNVGIGAVGAGIGTGSGSGTGSEALRKEELFVLERVTRGIYAVCALGSWVEVDDLLNAAGCGGASGNSLAKQARRSLSMSMPISIPTSTATSSRKPSPTSTAAPSQAIKTRDDILAESKELRDGSAPSSAGETPHDTQSQLHPTQATCLPSTDPLPSSIATPADAQSSITMNMDTCATQITTQDAESTAPSATAANTEEGSGTIHEQQTQSSPKEMLENVRIQYLETLYTSKSSVAYFAKGPLSRTRALFSHKESGRNLSDLAAFYRDCIIQIKRMDVKYRETLPATIKRIAPYSVEEYDAERAKKAKKKNQKDKGKIGRNGFYPDEEAYVFKWWKDRDLNTSESLVIDHNALDRASKRFISELRFRETQLQILLILEAIAIERTISQDPAQQSSESQPLDKKGKPKKAQDLNILLDLLIDRLCIWCTVNLGDDIATNVSSSLSASGTSNTSSNADTKLHDFALEVVIPFYLSRLPDQCKLIARKLGVSTHATPRRKSSTATKSKAVTPGTSVRRTKLQKPPAGTLQRVLTDEFAASRPRARFSRSTSDLHDLRRAQVDPLGSGTSSRRESFGKSGERMIDNREVDLHAVSQQHQTKIKKMSQLAEQRKQLTAAIDAMQKPERGGGGGSDGNERRKSGGASSSRKSKIPVRNPFGQGVQVMATPKRVVGKMGLVAQSPLARPGGSATSIQSPSVIPSSVNHLQFLKQKRSGISKHLSFLENSIQETPSKRRPDPSANITEAVEPATPMGAPKEVHFRVPTLPDTSAVNSSFPSTPQPLKRSYSVPDSIQKPPLKRPADTMEQPSQTVSAVNDTMPSSSILSTPRDRRHQPPLPPTAFETPPRFRAERPVVASTPLNPAKPQANTTTTTATTPMSSSIYQSLGWDEGSDDELAM</sequence>
<name>A0A167VEH6_9EURO</name>
<dbReference type="Gene3D" id="1.20.58.2130">
    <property type="match status" value="1"/>
</dbReference>
<dbReference type="AlphaFoldDB" id="A0A167VEH6"/>
<dbReference type="PANTHER" id="PTHR28067:SF1">
    <property type="entry name" value="DNA REPLICATION REGULATOR SLD3"/>
    <property type="match status" value="1"/>
</dbReference>
<feature type="compositionally biased region" description="Basic and acidic residues" evidence="1">
    <location>
        <begin position="688"/>
        <end position="697"/>
    </location>
</feature>
<evidence type="ECO:0000313" key="4">
    <source>
        <dbReference type="Proteomes" id="UP000242877"/>
    </source>
</evidence>
<feature type="compositionally biased region" description="Low complexity" evidence="1">
    <location>
        <begin position="223"/>
        <end position="233"/>
    </location>
</feature>
<evidence type="ECO:0000313" key="3">
    <source>
        <dbReference type="EMBL" id="KZZ87411.1"/>
    </source>
</evidence>
<evidence type="ECO:0000256" key="1">
    <source>
        <dbReference type="SAM" id="MobiDB-lite"/>
    </source>
</evidence>
<dbReference type="InterPro" id="IPR042511">
    <property type="entry name" value="Sld3"/>
</dbReference>
<dbReference type="InterPro" id="IPR013948">
    <property type="entry name" value="DNA_replication_reg_Sld3_C"/>
</dbReference>
<dbReference type="GO" id="GO:0031261">
    <property type="term" value="C:DNA replication preinitiation complex"/>
    <property type="evidence" value="ECO:0007669"/>
    <property type="project" value="TreeGrafter"/>
</dbReference>
<dbReference type="OrthoDB" id="15567at2759"/>
<proteinExistence type="predicted"/>
<feature type="compositionally biased region" description="Polar residues" evidence="1">
    <location>
        <begin position="322"/>
        <end position="353"/>
    </location>
</feature>
<feature type="region of interest" description="Disordered" evidence="1">
    <location>
        <begin position="322"/>
        <end position="355"/>
    </location>
</feature>
<feature type="compositionally biased region" description="Basic and acidic residues" evidence="1">
    <location>
        <begin position="249"/>
        <end position="263"/>
    </location>
</feature>
<feature type="region of interest" description="Disordered" evidence="1">
    <location>
        <begin position="756"/>
        <end position="793"/>
    </location>
</feature>
<dbReference type="PANTHER" id="PTHR28067">
    <property type="entry name" value="DNA REPLICATION REGULATOR SLD3"/>
    <property type="match status" value="1"/>
</dbReference>
<dbReference type="GO" id="GO:0006270">
    <property type="term" value="P:DNA replication initiation"/>
    <property type="evidence" value="ECO:0007669"/>
    <property type="project" value="InterPro"/>
</dbReference>
<comment type="caution">
    <text evidence="3">The sequence shown here is derived from an EMBL/GenBank/DDBJ whole genome shotgun (WGS) entry which is preliminary data.</text>
</comment>
<dbReference type="Pfam" id="PF08639">
    <property type="entry name" value="Sld3_STD"/>
    <property type="match status" value="1"/>
</dbReference>
<feature type="region of interest" description="Disordered" evidence="1">
    <location>
        <begin position="12"/>
        <end position="39"/>
    </location>
</feature>
<keyword evidence="4" id="KW-1185">Reference proteome</keyword>
<dbReference type="EMBL" id="AZGZ01000034">
    <property type="protein sequence ID" value="KZZ87411.1"/>
    <property type="molecule type" value="Genomic_DNA"/>
</dbReference>
<feature type="compositionally biased region" description="Basic and acidic residues" evidence="1">
    <location>
        <begin position="707"/>
        <end position="720"/>
    </location>
</feature>
<accession>A0A167VEH6</accession>
<dbReference type="Proteomes" id="UP000242877">
    <property type="component" value="Unassembled WGS sequence"/>
</dbReference>
<feature type="compositionally biased region" description="Polar residues" evidence="1">
    <location>
        <begin position="266"/>
        <end position="304"/>
    </location>
</feature>
<feature type="region of interest" description="Disordered" evidence="1">
    <location>
        <begin position="905"/>
        <end position="1033"/>
    </location>
</feature>
<dbReference type="VEuPathDB" id="FungiDB:AAP_05644"/>
<feature type="region of interest" description="Disordered" evidence="1">
    <location>
        <begin position="677"/>
        <end position="720"/>
    </location>
</feature>
<feature type="compositionally biased region" description="Polar residues" evidence="1">
    <location>
        <begin position="639"/>
        <end position="653"/>
    </location>
</feature>